<keyword evidence="2" id="KW-1185">Reference proteome</keyword>
<dbReference type="EMBL" id="JAWJBA010000009">
    <property type="protein sequence ID" value="MDV2686424.1"/>
    <property type="molecule type" value="Genomic_DNA"/>
</dbReference>
<comment type="caution">
    <text evidence="1">The sequence shown here is derived from an EMBL/GenBank/DDBJ whole genome shotgun (WGS) entry which is preliminary data.</text>
</comment>
<evidence type="ECO:0000313" key="1">
    <source>
        <dbReference type="EMBL" id="MDV2686424.1"/>
    </source>
</evidence>
<proteinExistence type="predicted"/>
<protein>
    <submittedName>
        <fullName evidence="1">Uncharacterized protein</fullName>
    </submittedName>
</protein>
<dbReference type="RefSeq" id="WP_317123660.1">
    <property type="nucleotide sequence ID" value="NZ_JAWJBA010000009.1"/>
</dbReference>
<evidence type="ECO:0000313" key="2">
    <source>
        <dbReference type="Proteomes" id="UP001287282"/>
    </source>
</evidence>
<reference evidence="1 2" key="1">
    <citation type="submission" date="2023-10" db="EMBL/GenBank/DDBJ databases">
        <title>Screening of Alkalihalobacillus lindianensis BZ-TG-R113 and Its Alleviation of Salt Stress on Rapeseed Growth.</title>
        <authorList>
            <person name="Zhao B."/>
            <person name="Guo T."/>
        </authorList>
    </citation>
    <scope>NUCLEOTIDE SEQUENCE [LARGE SCALE GENOMIC DNA]</scope>
    <source>
        <strain evidence="1 2">BZ-TG-R113</strain>
    </source>
</reference>
<organism evidence="1 2">
    <name type="scientific">Alkalihalophilus lindianensis</name>
    <dbReference type="NCBI Taxonomy" id="1630542"/>
    <lineage>
        <taxon>Bacteria</taxon>
        <taxon>Bacillati</taxon>
        <taxon>Bacillota</taxon>
        <taxon>Bacilli</taxon>
        <taxon>Bacillales</taxon>
        <taxon>Bacillaceae</taxon>
        <taxon>Alkalihalophilus</taxon>
    </lineage>
</organism>
<dbReference type="Proteomes" id="UP001287282">
    <property type="component" value="Unassembled WGS sequence"/>
</dbReference>
<gene>
    <name evidence="1" type="ORF">RYX56_18810</name>
</gene>
<sequence length="42" mass="5015">MESQEEVSALIEYFESKLGRRLKENELDLIRNMIIWQQISSS</sequence>
<name>A0ABU3XEW7_9BACI</name>
<accession>A0ABU3XEW7</accession>